<dbReference type="GO" id="GO:0005524">
    <property type="term" value="F:ATP binding"/>
    <property type="evidence" value="ECO:0007669"/>
    <property type="project" value="UniProtKB-KW"/>
</dbReference>
<dbReference type="CDD" id="cd18808">
    <property type="entry name" value="SF1_C_Upf1"/>
    <property type="match status" value="1"/>
</dbReference>
<dbReference type="GO" id="GO:0043139">
    <property type="term" value="F:5'-3' DNA helicase activity"/>
    <property type="evidence" value="ECO:0007669"/>
    <property type="project" value="TreeGrafter"/>
</dbReference>
<dbReference type="GO" id="GO:0016787">
    <property type="term" value="F:hydrolase activity"/>
    <property type="evidence" value="ECO:0007669"/>
    <property type="project" value="UniProtKB-KW"/>
</dbReference>
<sequence>MINLFRKGAGMEFHRSDYLRRALFETLPAHLEPYVRRRLAESYGPNWSLPSRDGRSGGAAEELSDLSMQIWALTALGPGRTPILRTEPAFRSRLHEVRQARNAVAHGAELDRYQTLAALGSVREVLKEIGADAGVAEVTSFYDAVAGSSWTAPTSSPEPASAPVEDQEAHGGDSPATDDEAPDPQEDTAFRAPRRALRASDEFSALGASDEPEQDRNPLDAVRLDVTFAPVVSYAQAVAGLATPISVALSLPQDVMHASDAPTGDGEADPSRWRVGAEEDQTPAETMHRVVPPVDGAQGHRLAGLRITVVMENEGTAITEPWHFGVDLLTDPIERSSTIRLDRTELLQMTSQALTTVRIRVESQDREREVTVDGPVVLAARQWRLRDSVGNAARTLATFVQPQQTELPELWRRAADHLRTVTGSAALNGYQESAERVDATIAALCEAIVEKDVAYSAPPTNWSDEGQRIRTAEEVLEGRLATCLDTTILMASALEFVDLQPLLLLLDGHAFLGYWKTEDHGPEPIAASGPSLINHIDRGDIGLVETTALTNADAVSPATLHHAARQAMLPDGSAVLFAVSVHEARERGVAALPVRGHDESGQAVEVSYQPAERPIITPDPAPPLTRAPRRPKGPAQVEKWKRQLLDLSLRNRLINCPDSAIRRHSIVGLAVPSSLTGTFEDLVSGGTQLYLNPRDAQTSVDDETFLAAQLLERQGVTTDLPVEAYDSALQKIAADTRTLIEETGANNLFLAVGSLVWRSGERDLRSPLILIPVELHRKSRKSLYSITLDRAGSSTPNFSLLERLAVDLGLQIPGLADPEEDAAGLDIDKSLDAVRQALIDNGLGFHVEPTVHLGLFKFGGFRLWKDLEESWEQIARNPLVRHLIETPKDPFVDPNAGEADSDLDELVSRLPIPADASQAAVVSEALAGHTMVVEGPPGTGKSQTITNLIVRAIADGRRVLFVAEKQAALEVVTRRLAGVGVGDLVLNLHDRDQRPEAVRTKLRRALDLSVEPDAEGIRAERTRLRSAGGRLRQYQHGLHDPVAGGLSYFSARTSLLAQGDGPTLRLEPERLSTLAVGEVSRLRDSLPGLRSALWNQDPGAIGQMLYLRDAVDPARLPALLDAVDELRAAFADAGPDAAAARTGSPDQIRLLCEALDEPTLTRETVAELGTPQWQRGAAMLDAGLAEFDRVRPNALAFYRPDVLSGPLDQVRADLVDAKSAMFGKARKCERALAPLAPYATGRPMTDDPQLLLAMADELISLRHRVGRLAELAAETVPAMTARWAGRWSPLDAASREAARSAIGWHREVASLPARPGSRPTPFQEAAGTLLDAADRRTAASRIRRCQAAARTLAEVSGGTIAADEVLDAAPVAGSREFRLKELTTRNEINARLAAFRGNGLDQAVGQMLSHDVAPADVGDAFERGLAAATLSEGERRASFGRFSPAEQTDTIDGYLRSTESIRRVLPELLIAQTLGNHRPALDGETARLATLRSEINRRRGRGRTIRSLFSEYGDLISHITPCVLVSPDSVARFIPADRSDFDLVVFDEASQITVASAVGAMGRGRAVVVCGDSHQMPPTSFAQLVRDDEFADEELADEESILGECVAAQVPRHWLSWHYRSRVESLIAFSNQHYYEGKLSSFPSPLPDGRDDGPDGYGILMHPVVDGQFIHSSQRGRPKGLLRTNPLEADAVVADIRRRFEASPDLSPSIGVVTFNAQQRDLIETRLRDLDDPRITACLDSPDGVFIKNLENVQGDERDVILFSVAFSADENGNVPLNFGPLNRPGGERRLNVAITRARRQVVMFCSFQIDQLHADRSRSVGLHHLKDYLRVAATGPEIIADAGPARGSDRHTDDIAAALRAAGLSVRTDAGMSDFRIDLVLSDPAEPEMPLVAVLLDGPSWNRRETVYDRDVLPTTVLAGMMGWPDVERVWLPEWLNDRDSVIVRLVASVQREQAVQGEQAARPVGTEDIARPDDTALLESPPDDDHESDKVIDAPTLPIAEDAEGGHPDAEAADGAGLQTGTDAAPGPGDTAIGDLGTRAVARAAAGRRTDGADTAADQQIAADAQISERLTSVTEFMAWPEHRFGERDLLDEANLRTDAREQVHRAAHEICMAEFPIQERRFHYLVARAFGLTRMQASRQEQIASLLRGADVITDSHGFVWPKGVSPESMSSHRRHQLDHGIGMEEIHPVEWANLVADVSSRIGPGASRDGLVRAVFAELGENPHRLTRSIRDVIEQGLGSAPPLPGNI</sequence>
<dbReference type="Pfam" id="PF13195">
    <property type="entry name" value="DUF4011"/>
    <property type="match status" value="1"/>
</dbReference>
<dbReference type="InterPro" id="IPR050534">
    <property type="entry name" value="Coronavir_polyprotein_1ab"/>
</dbReference>
<dbReference type="RefSeq" id="WP_147243124.1">
    <property type="nucleotide sequence ID" value="NZ_CP025198.1"/>
</dbReference>
<dbReference type="Pfam" id="PF18741">
    <property type="entry name" value="MTES_1575"/>
    <property type="match status" value="1"/>
</dbReference>
<dbReference type="PANTHER" id="PTHR43788">
    <property type="entry name" value="DNA2/NAM7 HELICASE FAMILY MEMBER"/>
    <property type="match status" value="1"/>
</dbReference>
<dbReference type="InterPro" id="IPR047187">
    <property type="entry name" value="SF1_C_Upf1"/>
</dbReference>
<evidence type="ECO:0000256" key="3">
    <source>
        <dbReference type="ARBA" id="ARBA00022801"/>
    </source>
</evidence>
<feature type="domain" description="DNA2/NAM7 helicase helicase" evidence="7">
    <location>
        <begin position="915"/>
        <end position="999"/>
    </location>
</feature>
<dbReference type="SUPFAM" id="SSF52540">
    <property type="entry name" value="P-loop containing nucleoside triphosphate hydrolases"/>
    <property type="match status" value="2"/>
</dbReference>
<name>A0A344UQK6_9ACTN</name>
<dbReference type="Gene3D" id="3.40.50.300">
    <property type="entry name" value="P-loop containing nucleotide triphosphate hydrolases"/>
    <property type="match status" value="3"/>
</dbReference>
<dbReference type="Pfam" id="PF13086">
    <property type="entry name" value="AAA_11"/>
    <property type="match status" value="1"/>
</dbReference>
<evidence type="ECO:0000259" key="8">
    <source>
        <dbReference type="Pfam" id="PF13087"/>
    </source>
</evidence>
<keyword evidence="4 10" id="KW-0347">Helicase</keyword>
<keyword evidence="2" id="KW-0547">Nucleotide-binding</keyword>
<dbReference type="InterPro" id="IPR041679">
    <property type="entry name" value="DNA2/NAM7-like_C"/>
</dbReference>
<dbReference type="PANTHER" id="PTHR43788:SF8">
    <property type="entry name" value="DNA-BINDING PROTEIN SMUBP-2"/>
    <property type="match status" value="1"/>
</dbReference>
<dbReference type="Proteomes" id="UP000251995">
    <property type="component" value="Chromosome"/>
</dbReference>
<evidence type="ECO:0000313" key="11">
    <source>
        <dbReference type="Proteomes" id="UP000251995"/>
    </source>
</evidence>
<evidence type="ECO:0000259" key="9">
    <source>
        <dbReference type="Pfam" id="PF18741"/>
    </source>
</evidence>
<accession>A0A344UQK6</accession>
<evidence type="ECO:0000256" key="1">
    <source>
        <dbReference type="ARBA" id="ARBA00007913"/>
    </source>
</evidence>
<feature type="compositionally biased region" description="Acidic residues" evidence="6">
    <location>
        <begin position="176"/>
        <end position="186"/>
    </location>
</feature>
<keyword evidence="5" id="KW-0067">ATP-binding</keyword>
<dbReference type="KEGG" id="acij:JS278_00357"/>
<evidence type="ECO:0000256" key="2">
    <source>
        <dbReference type="ARBA" id="ARBA00022741"/>
    </source>
</evidence>
<dbReference type="InterPro" id="IPR041677">
    <property type="entry name" value="DNA2/NAM7_AAA_11"/>
</dbReference>
<dbReference type="InterPro" id="IPR027417">
    <property type="entry name" value="P-loop_NTPase"/>
</dbReference>
<dbReference type="InterPro" id="IPR049468">
    <property type="entry name" value="Restrct_endonuc-II-like_dom"/>
</dbReference>
<feature type="domain" description="Restriction endonuclease type II-like" evidence="9">
    <location>
        <begin position="1854"/>
        <end position="1949"/>
    </location>
</feature>
<feature type="region of interest" description="Disordered" evidence="6">
    <location>
        <begin position="1954"/>
        <end position="2037"/>
    </location>
</feature>
<dbReference type="Pfam" id="PF13087">
    <property type="entry name" value="AAA_12"/>
    <property type="match status" value="1"/>
</dbReference>
<evidence type="ECO:0000259" key="7">
    <source>
        <dbReference type="Pfam" id="PF13086"/>
    </source>
</evidence>
<organism evidence="10 11">
    <name type="scientific">Acidipropionibacterium virtanenii</name>
    <dbReference type="NCBI Taxonomy" id="2057246"/>
    <lineage>
        <taxon>Bacteria</taxon>
        <taxon>Bacillati</taxon>
        <taxon>Actinomycetota</taxon>
        <taxon>Actinomycetes</taxon>
        <taxon>Propionibacteriales</taxon>
        <taxon>Propionibacteriaceae</taxon>
        <taxon>Acidipropionibacterium</taxon>
    </lineage>
</organism>
<dbReference type="EC" id="3.6.4.12" evidence="10"/>
<feature type="domain" description="DNA2/NAM7 helicase-like C-terminal" evidence="8">
    <location>
        <begin position="1600"/>
        <end position="1807"/>
    </location>
</feature>
<comment type="similarity">
    <text evidence="1">Belongs to the DNA2/NAM7 helicase family.</text>
</comment>
<feature type="region of interest" description="Disordered" evidence="6">
    <location>
        <begin position="149"/>
        <end position="196"/>
    </location>
</feature>
<protein>
    <submittedName>
        <fullName evidence="10">ATP-dependent RecD-like DNA helicase</fullName>
        <ecNumber evidence="10">3.6.4.12</ecNumber>
    </submittedName>
</protein>
<dbReference type="EMBL" id="CP025198">
    <property type="protein sequence ID" value="AXE37554.1"/>
    <property type="molecule type" value="Genomic_DNA"/>
</dbReference>
<evidence type="ECO:0000313" key="10">
    <source>
        <dbReference type="EMBL" id="AXE37554.1"/>
    </source>
</evidence>
<reference evidence="10 11" key="1">
    <citation type="submission" date="2017-12" db="EMBL/GenBank/DDBJ databases">
        <title>The whole genome sequence of the Acidipropionibacterium virtanenii sp. nov. type strain JS278.</title>
        <authorList>
            <person name="Laine P."/>
            <person name="Deptula P."/>
            <person name="Varmanen P."/>
            <person name="Auvinen P."/>
        </authorList>
    </citation>
    <scope>NUCLEOTIDE SEQUENCE [LARGE SCALE GENOMIC DNA]</scope>
    <source>
        <strain evidence="10 11">JS278</strain>
    </source>
</reference>
<feature type="compositionally biased region" description="Low complexity" evidence="6">
    <location>
        <begin position="149"/>
        <end position="163"/>
    </location>
</feature>
<dbReference type="InterPro" id="IPR025103">
    <property type="entry name" value="DUF4011"/>
</dbReference>
<evidence type="ECO:0000256" key="6">
    <source>
        <dbReference type="SAM" id="MobiDB-lite"/>
    </source>
</evidence>
<evidence type="ECO:0000256" key="5">
    <source>
        <dbReference type="ARBA" id="ARBA00022840"/>
    </source>
</evidence>
<gene>
    <name evidence="10" type="primary">recD2</name>
    <name evidence="10" type="ORF">JS278_00357</name>
</gene>
<feature type="region of interest" description="Disordered" evidence="6">
    <location>
        <begin position="613"/>
        <end position="637"/>
    </location>
</feature>
<keyword evidence="3 10" id="KW-0378">Hydrolase</keyword>
<evidence type="ECO:0000256" key="4">
    <source>
        <dbReference type="ARBA" id="ARBA00022806"/>
    </source>
</evidence>
<proteinExistence type="inferred from homology"/>
<keyword evidence="11" id="KW-1185">Reference proteome</keyword>
<dbReference type="OrthoDB" id="9757917at2"/>